<protein>
    <submittedName>
        <fullName evidence="2">Uncharacterized protein</fullName>
    </submittedName>
</protein>
<gene>
    <name evidence="2" type="ORF">M422DRAFT_268056</name>
</gene>
<accession>A0A0C9UZ95</accession>
<proteinExistence type="predicted"/>
<evidence type="ECO:0000313" key="2">
    <source>
        <dbReference type="EMBL" id="KIJ30405.1"/>
    </source>
</evidence>
<dbReference type="EMBL" id="KN837262">
    <property type="protein sequence ID" value="KIJ30405.1"/>
    <property type="molecule type" value="Genomic_DNA"/>
</dbReference>
<reference evidence="2 3" key="1">
    <citation type="submission" date="2014-06" db="EMBL/GenBank/DDBJ databases">
        <title>Evolutionary Origins and Diversification of the Mycorrhizal Mutualists.</title>
        <authorList>
            <consortium name="DOE Joint Genome Institute"/>
            <consortium name="Mycorrhizal Genomics Consortium"/>
            <person name="Kohler A."/>
            <person name="Kuo A."/>
            <person name="Nagy L.G."/>
            <person name="Floudas D."/>
            <person name="Copeland A."/>
            <person name="Barry K.W."/>
            <person name="Cichocki N."/>
            <person name="Veneault-Fourrey C."/>
            <person name="LaButti K."/>
            <person name="Lindquist E.A."/>
            <person name="Lipzen A."/>
            <person name="Lundell T."/>
            <person name="Morin E."/>
            <person name="Murat C."/>
            <person name="Riley R."/>
            <person name="Ohm R."/>
            <person name="Sun H."/>
            <person name="Tunlid A."/>
            <person name="Henrissat B."/>
            <person name="Grigoriev I.V."/>
            <person name="Hibbett D.S."/>
            <person name="Martin F."/>
        </authorList>
    </citation>
    <scope>NUCLEOTIDE SEQUENCE [LARGE SCALE GENOMIC DNA]</scope>
    <source>
        <strain evidence="2 3">SS14</strain>
    </source>
</reference>
<dbReference type="AlphaFoldDB" id="A0A0C9UZ95"/>
<keyword evidence="3" id="KW-1185">Reference proteome</keyword>
<evidence type="ECO:0000313" key="3">
    <source>
        <dbReference type="Proteomes" id="UP000054279"/>
    </source>
</evidence>
<name>A0A0C9UZ95_SPHS4</name>
<sequence length="322" mass="36588">MAYNLISEIVRGNIQFPENSDAYAANGAFHAGINQTINLYTDTKQSSSGVRDEFLAVHQMEQDDDNVIQHVTKPENYPQLENWEDILNFRTVNQIQNTFHAPAFLPHKSHWKGLPDGPKQLSFGERFKPFFPILEAAFLTSSVWHILKGIGYLKDYHTFQTNKSEHEILCLQDSLKAAFELLECLPDKKTVINSQAWRYHPEKGGPSFIVNAKAYKICAIGPPKKNTNLPHPRVIATQTRIEALLLADNLNISFNDAVKHIKDNSLQGSSASENQEIQPEHLEEDSEELNGDPIQEQEQNHSEEESDYFNIESENSEDSEDL</sequence>
<dbReference type="HOGENOM" id="CLU_011456_0_0_1"/>
<feature type="compositionally biased region" description="Polar residues" evidence="1">
    <location>
        <begin position="265"/>
        <end position="277"/>
    </location>
</feature>
<dbReference type="Proteomes" id="UP000054279">
    <property type="component" value="Unassembled WGS sequence"/>
</dbReference>
<feature type="region of interest" description="Disordered" evidence="1">
    <location>
        <begin position="265"/>
        <end position="322"/>
    </location>
</feature>
<organism evidence="2 3">
    <name type="scientific">Sphaerobolus stellatus (strain SS14)</name>
    <dbReference type="NCBI Taxonomy" id="990650"/>
    <lineage>
        <taxon>Eukaryota</taxon>
        <taxon>Fungi</taxon>
        <taxon>Dikarya</taxon>
        <taxon>Basidiomycota</taxon>
        <taxon>Agaricomycotina</taxon>
        <taxon>Agaricomycetes</taxon>
        <taxon>Phallomycetidae</taxon>
        <taxon>Geastrales</taxon>
        <taxon>Sphaerobolaceae</taxon>
        <taxon>Sphaerobolus</taxon>
    </lineage>
</organism>
<evidence type="ECO:0000256" key="1">
    <source>
        <dbReference type="SAM" id="MobiDB-lite"/>
    </source>
</evidence>